<reference evidence="3 4" key="1">
    <citation type="submission" date="2024-01" db="EMBL/GenBank/DDBJ databases">
        <title>The genome of the rayed Mediterranean limpet Patella caerulea (Linnaeus, 1758).</title>
        <authorList>
            <person name="Anh-Thu Weber A."/>
            <person name="Halstead-Nussloch G."/>
        </authorList>
    </citation>
    <scope>NUCLEOTIDE SEQUENCE [LARGE SCALE GENOMIC DNA]</scope>
    <source>
        <strain evidence="3">AATW-2023a</strain>
        <tissue evidence="3">Whole specimen</tissue>
    </source>
</reference>
<evidence type="ECO:0000259" key="2">
    <source>
        <dbReference type="SMART" id="SM00597"/>
    </source>
</evidence>
<dbReference type="InterPro" id="IPR006580">
    <property type="entry name" value="Znf_TTF"/>
</dbReference>
<feature type="region of interest" description="Disordered" evidence="1">
    <location>
        <begin position="1"/>
        <end position="27"/>
    </location>
</feature>
<gene>
    <name evidence="3" type="ORF">SNE40_021137</name>
</gene>
<dbReference type="Proteomes" id="UP001347796">
    <property type="component" value="Unassembled WGS sequence"/>
</dbReference>
<dbReference type="EMBL" id="JAZGQO010000018">
    <property type="protein sequence ID" value="KAK6167027.1"/>
    <property type="molecule type" value="Genomic_DNA"/>
</dbReference>
<comment type="caution">
    <text evidence="3">The sequence shown here is derived from an EMBL/GenBank/DDBJ whole genome shotgun (WGS) entry which is preliminary data.</text>
</comment>
<protein>
    <recommendedName>
        <fullName evidence="2">TTF-type domain-containing protein</fullName>
    </recommendedName>
</protein>
<evidence type="ECO:0000256" key="1">
    <source>
        <dbReference type="SAM" id="MobiDB-lite"/>
    </source>
</evidence>
<feature type="domain" description="TTF-type" evidence="2">
    <location>
        <begin position="55"/>
        <end position="149"/>
    </location>
</feature>
<accession>A0AAN8IX73</accession>
<evidence type="ECO:0000313" key="4">
    <source>
        <dbReference type="Proteomes" id="UP001347796"/>
    </source>
</evidence>
<evidence type="ECO:0000313" key="3">
    <source>
        <dbReference type="EMBL" id="KAK6167027.1"/>
    </source>
</evidence>
<sequence>MDKYITSKSPRVRSETASTSMDRSNEVSKCPNDLGMLTTFPAQPQTGIQFPKNSSGRKFSPMWYARFPWLEYSVERDAAFCYACRHFVPDSSFNYDNFAVKGYNGWKRALGDKNKGLELHSHAASHIDAMSKWEERKRRTSSRSTVKELVSNNVYERRHYYVRAIAEVIYFLAVNELSFRGDYDKIAHSESGILPICLVLWHRGTNIYRI</sequence>
<keyword evidence="4" id="KW-1185">Reference proteome</keyword>
<dbReference type="SMART" id="SM00597">
    <property type="entry name" value="ZnF_TTF"/>
    <property type="match status" value="1"/>
</dbReference>
<dbReference type="AlphaFoldDB" id="A0AAN8IX73"/>
<organism evidence="3 4">
    <name type="scientific">Patella caerulea</name>
    <name type="common">Rayed Mediterranean limpet</name>
    <dbReference type="NCBI Taxonomy" id="87958"/>
    <lineage>
        <taxon>Eukaryota</taxon>
        <taxon>Metazoa</taxon>
        <taxon>Spiralia</taxon>
        <taxon>Lophotrochozoa</taxon>
        <taxon>Mollusca</taxon>
        <taxon>Gastropoda</taxon>
        <taxon>Patellogastropoda</taxon>
        <taxon>Patelloidea</taxon>
        <taxon>Patellidae</taxon>
        <taxon>Patella</taxon>
    </lineage>
</organism>
<proteinExistence type="predicted"/>
<name>A0AAN8IX73_PATCE</name>